<comment type="caution">
    <text evidence="6">The sequence shown here is derived from an EMBL/GenBank/DDBJ whole genome shotgun (WGS) entry which is preliminary data.</text>
</comment>
<evidence type="ECO:0000256" key="4">
    <source>
        <dbReference type="ARBA" id="ARBA00022807"/>
    </source>
</evidence>
<evidence type="ECO:0000256" key="2">
    <source>
        <dbReference type="ARBA" id="ARBA00022670"/>
    </source>
</evidence>
<organism evidence="6 7">
    <name type="scientific">Hortaea werneckii</name>
    <name type="common">Black yeast</name>
    <name type="synonym">Cladosporium werneckii</name>
    <dbReference type="NCBI Taxonomy" id="91943"/>
    <lineage>
        <taxon>Eukaryota</taxon>
        <taxon>Fungi</taxon>
        <taxon>Dikarya</taxon>
        <taxon>Ascomycota</taxon>
        <taxon>Pezizomycotina</taxon>
        <taxon>Dothideomycetes</taxon>
        <taxon>Dothideomycetidae</taxon>
        <taxon>Mycosphaerellales</taxon>
        <taxon>Teratosphaeriaceae</taxon>
        <taxon>Hortaea</taxon>
    </lineage>
</organism>
<evidence type="ECO:0000256" key="1">
    <source>
        <dbReference type="ARBA" id="ARBA00007623"/>
    </source>
</evidence>
<dbReference type="PANTHER" id="PTHR10183:SF379">
    <property type="entry name" value="CALPAIN-5"/>
    <property type="match status" value="1"/>
</dbReference>
<evidence type="ECO:0000256" key="5">
    <source>
        <dbReference type="SAM" id="MobiDB-lite"/>
    </source>
</evidence>
<feature type="compositionally biased region" description="Basic and acidic residues" evidence="5">
    <location>
        <begin position="325"/>
        <end position="335"/>
    </location>
</feature>
<feature type="compositionally biased region" description="Acidic residues" evidence="5">
    <location>
        <begin position="357"/>
        <end position="371"/>
    </location>
</feature>
<keyword evidence="2" id="KW-0645">Protease</keyword>
<name>A0A3M7ENV0_HORWE</name>
<dbReference type="Proteomes" id="UP000269539">
    <property type="component" value="Unassembled WGS sequence"/>
</dbReference>
<evidence type="ECO:0000313" key="6">
    <source>
        <dbReference type="EMBL" id="RMY78253.1"/>
    </source>
</evidence>
<feature type="region of interest" description="Disordered" evidence="5">
    <location>
        <begin position="325"/>
        <end position="394"/>
    </location>
</feature>
<feature type="compositionally biased region" description="Basic and acidic residues" evidence="5">
    <location>
        <begin position="205"/>
        <end position="222"/>
    </location>
</feature>
<gene>
    <name evidence="6" type="ORF">D0864_09305</name>
</gene>
<keyword evidence="4" id="KW-0788">Thiol protease</keyword>
<dbReference type="InterPro" id="IPR022684">
    <property type="entry name" value="Calpain_cysteine_protease"/>
</dbReference>
<feature type="compositionally biased region" description="Polar residues" evidence="5">
    <location>
        <begin position="249"/>
        <end position="270"/>
    </location>
</feature>
<reference evidence="6 7" key="1">
    <citation type="journal article" date="2018" name="BMC Genomics">
        <title>Genomic evidence for intraspecific hybridization in a clonal and extremely halotolerant yeast.</title>
        <authorList>
            <person name="Gostincar C."/>
            <person name="Stajich J.E."/>
            <person name="Zupancic J."/>
            <person name="Zalar P."/>
            <person name="Gunde-Cimerman N."/>
        </authorList>
    </citation>
    <scope>NUCLEOTIDE SEQUENCE [LARGE SCALE GENOMIC DNA]</scope>
    <source>
        <strain evidence="6 7">EXF-10513</strain>
    </source>
</reference>
<dbReference type="SUPFAM" id="SSF54001">
    <property type="entry name" value="Cysteine proteinases"/>
    <property type="match status" value="1"/>
</dbReference>
<dbReference type="AlphaFoldDB" id="A0A3M7ENV0"/>
<dbReference type="PANTHER" id="PTHR10183">
    <property type="entry name" value="CALPAIN"/>
    <property type="match status" value="1"/>
</dbReference>
<dbReference type="Gene3D" id="3.90.70.10">
    <property type="entry name" value="Cysteine proteinases"/>
    <property type="match status" value="1"/>
</dbReference>
<dbReference type="EMBL" id="QWIO01001147">
    <property type="protein sequence ID" value="RMY78253.1"/>
    <property type="molecule type" value="Genomic_DNA"/>
</dbReference>
<feature type="region of interest" description="Disordered" evidence="5">
    <location>
        <begin position="191"/>
        <end position="225"/>
    </location>
</feature>
<protein>
    <submittedName>
        <fullName evidence="6">Uncharacterized protein</fullName>
    </submittedName>
</protein>
<dbReference type="VEuPathDB" id="FungiDB:BTJ68_13072"/>
<keyword evidence="3" id="KW-0378">Hydrolase</keyword>
<feature type="compositionally biased region" description="Basic and acidic residues" evidence="5">
    <location>
        <begin position="271"/>
        <end position="284"/>
    </location>
</feature>
<accession>A0A3M7ENV0</accession>
<evidence type="ECO:0000313" key="7">
    <source>
        <dbReference type="Proteomes" id="UP000269539"/>
    </source>
</evidence>
<evidence type="ECO:0000256" key="3">
    <source>
        <dbReference type="ARBA" id="ARBA00022801"/>
    </source>
</evidence>
<proteinExistence type="inferred from homology"/>
<dbReference type="InterPro" id="IPR038765">
    <property type="entry name" value="Papain-like_cys_pep_sf"/>
</dbReference>
<sequence length="431" mass="49454">MQKLKHQFGDEGIFWMTYKDFLKHFPAINRVRLFDSDWKVAQQWTCVKAPWTVDYLETKFQFTIKQQGPVVIVLSQPDDRYYQGLTGRYSRSLHFRVYREGHQDDERWIVRSMHNSGDETAFTRSVSAELDDLEPGTYDVVFKITATRNADATTAEEAIFRYAHSAKEKLLHVGRRFEYANTKGNLRAMEESVKAEKQRMKKSRKMDSLRAERKMKRSSREKARCRKQRIVEAMKDKRKAYKIAKIQKSRQQTQHTSQCKCAASKSTQTEIDGKPSSEDSSEKGFLVVEKKASAIQEDCTSTADNDENGEHDAFDARERMAYLKLEPDRTGKTDSDLATTSPPADEDYESSIASPEELSDEDFEYVVDSEIDGPPSLSDGDADEKPRKHSKSNEIFADDPWNALCVLGLRVYTLNSEANIKVIKPESQTLT</sequence>
<feature type="region of interest" description="Disordered" evidence="5">
    <location>
        <begin position="246"/>
        <end position="284"/>
    </location>
</feature>
<dbReference type="GO" id="GO:0006508">
    <property type="term" value="P:proteolysis"/>
    <property type="evidence" value="ECO:0007669"/>
    <property type="project" value="UniProtKB-KW"/>
</dbReference>
<dbReference type="GO" id="GO:0004198">
    <property type="term" value="F:calcium-dependent cysteine-type endopeptidase activity"/>
    <property type="evidence" value="ECO:0007669"/>
    <property type="project" value="InterPro"/>
</dbReference>
<comment type="similarity">
    <text evidence="1">Belongs to the peptidase C2 family.</text>
</comment>